<gene>
    <name evidence="1" type="ORF">LCGC14_0582060</name>
</gene>
<organism evidence="1">
    <name type="scientific">marine sediment metagenome</name>
    <dbReference type="NCBI Taxonomy" id="412755"/>
    <lineage>
        <taxon>unclassified sequences</taxon>
        <taxon>metagenomes</taxon>
        <taxon>ecological metagenomes</taxon>
    </lineage>
</organism>
<proteinExistence type="predicted"/>
<comment type="caution">
    <text evidence="1">The sequence shown here is derived from an EMBL/GenBank/DDBJ whole genome shotgun (WGS) entry which is preliminary data.</text>
</comment>
<reference evidence="1" key="1">
    <citation type="journal article" date="2015" name="Nature">
        <title>Complex archaea that bridge the gap between prokaryotes and eukaryotes.</title>
        <authorList>
            <person name="Spang A."/>
            <person name="Saw J.H."/>
            <person name="Jorgensen S.L."/>
            <person name="Zaremba-Niedzwiedzka K."/>
            <person name="Martijn J."/>
            <person name="Lind A.E."/>
            <person name="van Eijk R."/>
            <person name="Schleper C."/>
            <person name="Guy L."/>
            <person name="Ettema T.J."/>
        </authorList>
    </citation>
    <scope>NUCLEOTIDE SEQUENCE</scope>
</reference>
<protein>
    <submittedName>
        <fullName evidence="1">Uncharacterized protein</fullName>
    </submittedName>
</protein>
<accession>A0A0F9RL40</accession>
<dbReference type="EMBL" id="LAZR01000883">
    <property type="protein sequence ID" value="KKN55479.1"/>
    <property type="molecule type" value="Genomic_DNA"/>
</dbReference>
<name>A0A0F9RL40_9ZZZZ</name>
<sequence length="106" mass="11760">MESEQREHISTVINYFWSEGTTSPESVNQGMAHVAYEALQEAQSCSAAMDLVPRPASGRPGMSYLVKQVAKIGKRIASGDTQVYESCRQRVAVNYRTEMEMAKQGL</sequence>
<evidence type="ECO:0000313" key="1">
    <source>
        <dbReference type="EMBL" id="KKN55479.1"/>
    </source>
</evidence>
<dbReference type="AlphaFoldDB" id="A0A0F9RL40"/>